<organism evidence="1 2">
    <name type="scientific">Candidatus Collierbacteria bacterium RIFOXYB1_FULL_49_13</name>
    <dbReference type="NCBI Taxonomy" id="1817728"/>
    <lineage>
        <taxon>Bacteria</taxon>
        <taxon>Candidatus Collieribacteriota</taxon>
    </lineage>
</organism>
<accession>A0A1F5FB62</accession>
<evidence type="ECO:0000313" key="1">
    <source>
        <dbReference type="EMBL" id="OGD76861.1"/>
    </source>
</evidence>
<evidence type="ECO:0000313" key="2">
    <source>
        <dbReference type="Proteomes" id="UP000176682"/>
    </source>
</evidence>
<dbReference type="Proteomes" id="UP000176682">
    <property type="component" value="Unassembled WGS sequence"/>
</dbReference>
<sequence length="671" mass="72901">MFIQAATPGLVGNVATGQIRSLVGGPPGVLCYNDSPTFGGSDTETNKQLATRADGVLSSVDTGTYRGYVQSGNDISGVLEAKVVDAGHSLMLRDIDPTTGKHTGGKVDVWMRGENMATIQDSFAFSFEIVEMDEGQFEPVGALSDLKFRAVNPNIGPDNPIIEMLDVPTWGYEFVDARTGKVFDLTNVVILPPDTIQLSSALNDPLGIALTDKFVGSYRWRTSNKHVFSRQPVREITEFVGEATPVVNADYYKLFAGSQPLDLGRSTEAGDYMKVIQPLGQIPLQIPSGNPISVTDEHHVMLGGTEWLFSLGINPITVSVWSLDRTIQYWSPYQPGVEPDFTFVPEVGDNPLGIKTTALSRITEGLEVLVDYEHDENFVVTYTVNSIVSTSQDTLDTERHATADVLTKESPQTGVDITATVVLKKNSNASVVDSSIRTALARLFGTFKMGTPVRQSDIDTTIRTVSNVAYTVLPVTKLAKSDGSQVILEEVTVTTKTDWTKIADWSTSLNDVLLLEDPLDSGTLDGGGDFWESRAVYFNESLLTLWDTPPDASGVPLNRTSWGAFIIGNGGLSIPKYSDDDTLKALRPSWTDAEIAEWRVSLTARKILVVLPTGTSPTIGLWKVDYMVHGDTGVKNIIAGPIETLTLGDLEFTYDEEPDFSFQVSGGKRSS</sequence>
<comment type="caution">
    <text evidence="1">The sequence shown here is derived from an EMBL/GenBank/DDBJ whole genome shotgun (WGS) entry which is preliminary data.</text>
</comment>
<name>A0A1F5FB62_9BACT</name>
<protein>
    <submittedName>
        <fullName evidence="1">Uncharacterized protein</fullName>
    </submittedName>
</protein>
<dbReference type="AlphaFoldDB" id="A0A1F5FB62"/>
<gene>
    <name evidence="1" type="ORF">A2368_02900</name>
</gene>
<reference evidence="1 2" key="1">
    <citation type="journal article" date="2016" name="Nat. Commun.">
        <title>Thousands of microbial genomes shed light on interconnected biogeochemical processes in an aquifer system.</title>
        <authorList>
            <person name="Anantharaman K."/>
            <person name="Brown C.T."/>
            <person name="Hug L.A."/>
            <person name="Sharon I."/>
            <person name="Castelle C.J."/>
            <person name="Probst A.J."/>
            <person name="Thomas B.C."/>
            <person name="Singh A."/>
            <person name="Wilkins M.J."/>
            <person name="Karaoz U."/>
            <person name="Brodie E.L."/>
            <person name="Williams K.H."/>
            <person name="Hubbard S.S."/>
            <person name="Banfield J.F."/>
        </authorList>
    </citation>
    <scope>NUCLEOTIDE SEQUENCE [LARGE SCALE GENOMIC DNA]</scope>
</reference>
<dbReference type="EMBL" id="MFAM01000070">
    <property type="protein sequence ID" value="OGD76861.1"/>
    <property type="molecule type" value="Genomic_DNA"/>
</dbReference>
<proteinExistence type="predicted"/>